<evidence type="ECO:0000259" key="15">
    <source>
        <dbReference type="PROSITE" id="PS50067"/>
    </source>
</evidence>
<evidence type="ECO:0000256" key="8">
    <source>
        <dbReference type="ARBA" id="ARBA00023175"/>
    </source>
</evidence>
<evidence type="ECO:0000256" key="4">
    <source>
        <dbReference type="ARBA" id="ARBA00022741"/>
    </source>
</evidence>
<dbReference type="GO" id="GO:0007018">
    <property type="term" value="P:microtubule-based movement"/>
    <property type="evidence" value="ECO:0007669"/>
    <property type="project" value="InterPro"/>
</dbReference>
<dbReference type="EMBL" id="NIDN02000006">
    <property type="protein sequence ID" value="RLM01303.1"/>
    <property type="molecule type" value="Genomic_DNA"/>
</dbReference>
<keyword evidence="4 12" id="KW-0547">Nucleotide-binding</keyword>
<dbReference type="PROSITE" id="PS50067">
    <property type="entry name" value="KINESIN_MOTOR_2"/>
    <property type="match status" value="1"/>
</dbReference>
<feature type="domain" description="Kinesin motor" evidence="15">
    <location>
        <begin position="8"/>
        <end position="378"/>
    </location>
</feature>
<dbReference type="InterPro" id="IPR036509">
    <property type="entry name" value="Met_Sox_Rdtase_MsrA_sf"/>
</dbReference>
<comment type="similarity">
    <text evidence="12">Belongs to the TRAFAC class myosin-kinesin ATPase superfamily. Kinesin family.</text>
</comment>
<evidence type="ECO:0000256" key="2">
    <source>
        <dbReference type="ARBA" id="ARBA00012502"/>
    </source>
</evidence>
<evidence type="ECO:0000256" key="11">
    <source>
        <dbReference type="ARBA" id="ARBA00048782"/>
    </source>
</evidence>
<comment type="similarity">
    <text evidence="1">Belongs to the MsrA Met sulfoxide reductase family.</text>
</comment>
<dbReference type="NCBIfam" id="TIGR00401">
    <property type="entry name" value="msrA"/>
    <property type="match status" value="1"/>
</dbReference>
<evidence type="ECO:0000256" key="14">
    <source>
        <dbReference type="SAM" id="MobiDB-lite"/>
    </source>
</evidence>
<dbReference type="SUPFAM" id="SSF55068">
    <property type="entry name" value="Peptide methionine sulfoxide reductase"/>
    <property type="match status" value="1"/>
</dbReference>
<keyword evidence="8 12" id="KW-0505">Motor protein</keyword>
<dbReference type="GO" id="GO:0034599">
    <property type="term" value="P:cellular response to oxidative stress"/>
    <property type="evidence" value="ECO:0007669"/>
    <property type="project" value="UniProtKB-ARBA"/>
</dbReference>
<comment type="catalytic activity">
    <reaction evidence="11">
        <text>[thioredoxin]-disulfide + L-methionine + H2O = L-methionine (S)-S-oxide + [thioredoxin]-dithiol</text>
        <dbReference type="Rhea" id="RHEA:19993"/>
        <dbReference type="Rhea" id="RHEA-COMP:10698"/>
        <dbReference type="Rhea" id="RHEA-COMP:10700"/>
        <dbReference type="ChEBI" id="CHEBI:15377"/>
        <dbReference type="ChEBI" id="CHEBI:29950"/>
        <dbReference type="ChEBI" id="CHEBI:50058"/>
        <dbReference type="ChEBI" id="CHEBI:57844"/>
        <dbReference type="ChEBI" id="CHEBI:58772"/>
        <dbReference type="EC" id="1.8.4.11"/>
    </reaction>
</comment>
<dbReference type="InterPro" id="IPR002569">
    <property type="entry name" value="Met_Sox_Rdtase_MsrA_dom"/>
</dbReference>
<dbReference type="OrthoDB" id="3176171at2759"/>
<sequence length="1598" mass="177184">MAAEGASSITVTVRVRPFTIREAAQLPKCEDGPLFLGDGSLAGAPTPKLNQKGIRSIIKVIDDRCLVFDPPEDNPVQKFSRSVVPNGKRVKDQTFAFDRIFDQNATQGEVYEATTRTLLDSVLDGYNATVFAYGATGCGKTHTITGTAQQPGIIFLTMQELFERIEERSGEKHTEVSLSYLEIYNETIRDLLVPGGSKQGLMLREDTNKSVSVSGLSSHHPQNVQQVMDMIMRGNECRTMSPTEANATSSRSHAVLQINIAQKDRNADVNEPHTMATLSIIDLAGSERASATKNRGERLLEGANINKSLLALGSCINALCDPRKRNHVPYRNSKLTRLLKFSLGGNCRTVMIVCVSPSSQHFDETQNTLRYANRAKNIQTKVTRNVFNVNRHVKDFLVKIDEQMNLINELKAQQKESEKLAFAKFKKQTEKKDAAIREGVSRIRNAYDHSLPERQEKINTMIKLKQVSRRIGMLSSWIAAFDTVCANSENEEPLSNLQAIRKTAQGILLELEGSRQHYHQRLAKNNWDRAMNSAVENAIRQLRDFEITDNSDFANFDREAELLRSNAEREALSAVADQDKAGEAATIQVLLQAQFETIASIEQIMHLSEEEAVEVGKKILLKMLNSTANVATNVVKPDGTLLPAQPLSPLKPSSPKQKRRSSVAHLPAVKGLGAPIIFTPAAPASPTKGSPRRRKVGGGRKSVSFSPKKAQAKVMKRSVRWKDDEEDGTLTEYQKTPQKPVTETIPEESPSEPQLPRTSPIPRGIPVPSRNTSPFGTSPVPPPSNEQTLHVQKNNRFKAGFLSKKSGSSPVGPPPTSTLPLSDNENSPLRDIDNSSFLNRSSIERPSRIAVRTSSGSYSSSPLSDNKDSWKASKDDAIKITSAMRRISGGQLGSGASTNSLRIHRRRSPTSATYGSSPSENTMFTASQARRMVKSEKELDAKPRVLSPRTLPIMKSTSHRRITFGGDIRPRDISLTSRDAIRLSAMAAPSIERPPETLYPSSGAGWRSTLFSRFFRPFSTGSLFLSLTSESASRNMSDNTQKATLAAGCFWGVEHLFRKHFGNGKGLLDAKVGYCGGSTSSPSYRAVCTGTTGHAEAVQLTFDPSVVSYSSLLEFFYRMHDPTTKDRQGPDVGTQYRSAIFTHGEEQHKIAEEITDKVSKQWYKQPVTTQIIPAGQWWDAEEYHQLYLTKNPSGYECPAQHNRESPTNWPNISILLTMAMYTIDGAMAEALGHLNRIACHFRKHEQHKPANELGKLSIMIVNAFSEGVEHIPDSDYVLDDGASTSWNMGAENHQTMRHDTIQKQAVAALMNEVEKENKEPTRGHGNRSGSWAQIAGSMAKAQCQQKETLHYLSPMSMSSVSGSKQSHSVDGENGPIAMDFSGAALSPEIAEAKAGVVRIYGRVSREAIRFITTRIHEGPLQEIRVESNERTRVTFQYASHALAFVKSNQEMEEMLGYGRFGTGYNVEMAEIIDWNDDHRRMNQPIRERRRLSFARKRLFADNMSPEKWKSDIRAVAGLGNIDFLWVFNSGNATAVFTSTAVARRVLEAFNKWKDTRAVYSGVSVTYSSDPCEKELVLVKDTARPGFAKNLNFVKKSMR</sequence>
<dbReference type="Proteomes" id="UP000215289">
    <property type="component" value="Unassembled WGS sequence"/>
</dbReference>
<gene>
    <name evidence="16" type="ORF">CFD26_107550</name>
</gene>
<dbReference type="GO" id="GO:0008113">
    <property type="term" value="F:peptide-methionine (S)-S-oxide reductase activity"/>
    <property type="evidence" value="ECO:0007669"/>
    <property type="project" value="UniProtKB-EC"/>
</dbReference>
<feature type="compositionally biased region" description="Low complexity" evidence="14">
    <location>
        <begin position="854"/>
        <end position="864"/>
    </location>
</feature>
<name>A0A397IQC8_9EURO</name>
<dbReference type="FunFam" id="3.30.1060.10:FF:000006">
    <property type="entry name" value="Peptide methionine sulfoxide reductase"/>
    <property type="match status" value="1"/>
</dbReference>
<keyword evidence="6" id="KW-0560">Oxidoreductase</keyword>
<evidence type="ECO:0000256" key="5">
    <source>
        <dbReference type="ARBA" id="ARBA00022840"/>
    </source>
</evidence>
<dbReference type="GO" id="GO:0005874">
    <property type="term" value="C:microtubule"/>
    <property type="evidence" value="ECO:0007669"/>
    <property type="project" value="UniProtKB-KW"/>
</dbReference>
<feature type="region of interest" description="Disordered" evidence="14">
    <location>
        <begin position="638"/>
        <end position="663"/>
    </location>
</feature>
<dbReference type="HAMAP" id="MF_01401">
    <property type="entry name" value="MsrA"/>
    <property type="match status" value="1"/>
</dbReference>
<dbReference type="Gene3D" id="3.40.850.10">
    <property type="entry name" value="Kinesin motor domain"/>
    <property type="match status" value="1"/>
</dbReference>
<dbReference type="PANTHER" id="PTHR47968:SF13">
    <property type="entry name" value="KINESIN-LIKE PROTEIN KIF19 ISOFORM X1"/>
    <property type="match status" value="1"/>
</dbReference>
<dbReference type="SUPFAM" id="SSF52540">
    <property type="entry name" value="P-loop containing nucleoside triphosphate hydrolases"/>
    <property type="match status" value="1"/>
</dbReference>
<keyword evidence="3" id="KW-0493">Microtubule</keyword>
<dbReference type="PANTHER" id="PTHR47968">
    <property type="entry name" value="CENTROMERE PROTEIN E"/>
    <property type="match status" value="1"/>
</dbReference>
<feature type="coiled-coil region" evidence="13">
    <location>
        <begin position="393"/>
        <end position="420"/>
    </location>
</feature>
<dbReference type="InterPro" id="IPR027640">
    <property type="entry name" value="Kinesin-like_fam"/>
</dbReference>
<protein>
    <recommendedName>
        <fullName evidence="2">peptide-methionine (S)-S-oxide reductase</fullName>
        <ecNumber evidence="2">1.8.4.11</ecNumber>
    </recommendedName>
    <alternativeName>
        <fullName evidence="9">Peptide-methionine (S)-S-oxide reductase</fullName>
    </alternativeName>
</protein>
<dbReference type="FunFam" id="3.40.850.10:FF:000053">
    <property type="entry name" value="Kinesin family"/>
    <property type="match status" value="1"/>
</dbReference>
<feature type="compositionally biased region" description="Polar residues" evidence="14">
    <location>
        <begin position="731"/>
        <end position="741"/>
    </location>
</feature>
<proteinExistence type="inferred from homology"/>
<comment type="caution">
    <text evidence="16">The sequence shown here is derived from an EMBL/GenBank/DDBJ whole genome shotgun (WGS) entry which is preliminary data.</text>
</comment>
<dbReference type="GO" id="GO:0008017">
    <property type="term" value="F:microtubule binding"/>
    <property type="evidence" value="ECO:0007669"/>
    <property type="project" value="InterPro"/>
</dbReference>
<evidence type="ECO:0000313" key="17">
    <source>
        <dbReference type="Proteomes" id="UP000215289"/>
    </source>
</evidence>
<dbReference type="GO" id="GO:0003777">
    <property type="term" value="F:microtubule motor activity"/>
    <property type="evidence" value="ECO:0007669"/>
    <property type="project" value="InterPro"/>
</dbReference>
<dbReference type="InterPro" id="IPR027417">
    <property type="entry name" value="P-loop_NTPase"/>
</dbReference>
<dbReference type="Pfam" id="PF01625">
    <property type="entry name" value="PMSR"/>
    <property type="match status" value="1"/>
</dbReference>
<dbReference type="EC" id="1.8.4.11" evidence="2"/>
<dbReference type="InterPro" id="IPR019821">
    <property type="entry name" value="Kinesin_motor_CS"/>
</dbReference>
<dbReference type="Gene3D" id="3.30.1060.10">
    <property type="entry name" value="Peptide methionine sulphoxide reductase MsrA"/>
    <property type="match status" value="1"/>
</dbReference>
<reference evidence="16 17" key="1">
    <citation type="submission" date="2018-08" db="EMBL/GenBank/DDBJ databases">
        <title>Draft genome sequences of two Aspergillus turcosus clinical strains isolated from bronchoalveolar lavage fluid: one azole-susceptible and the other azole-resistant.</title>
        <authorList>
            <person name="Parent-Michaud M."/>
            <person name="Dufresne P.J."/>
            <person name="Fournier E."/>
            <person name="Martineau C."/>
            <person name="Moreira S."/>
            <person name="Perkins V."/>
            <person name="De Repentigny L."/>
            <person name="Dufresne S.F."/>
        </authorList>
    </citation>
    <scope>NUCLEOTIDE SEQUENCE [LARGE SCALE GENOMIC DNA]</scope>
    <source>
        <strain evidence="16">HMR AF 1038</strain>
    </source>
</reference>
<keyword evidence="17" id="KW-1185">Reference proteome</keyword>
<feature type="region of interest" description="Disordered" evidence="14">
    <location>
        <begin position="801"/>
        <end position="872"/>
    </location>
</feature>
<evidence type="ECO:0000256" key="9">
    <source>
        <dbReference type="ARBA" id="ARBA00030643"/>
    </source>
</evidence>
<comment type="catalytic activity">
    <reaction evidence="10">
        <text>L-methionyl-[protein] + [thioredoxin]-disulfide + H2O = L-methionyl-(S)-S-oxide-[protein] + [thioredoxin]-dithiol</text>
        <dbReference type="Rhea" id="RHEA:14217"/>
        <dbReference type="Rhea" id="RHEA-COMP:10698"/>
        <dbReference type="Rhea" id="RHEA-COMP:10700"/>
        <dbReference type="Rhea" id="RHEA-COMP:12313"/>
        <dbReference type="Rhea" id="RHEA-COMP:12315"/>
        <dbReference type="ChEBI" id="CHEBI:15377"/>
        <dbReference type="ChEBI" id="CHEBI:16044"/>
        <dbReference type="ChEBI" id="CHEBI:29950"/>
        <dbReference type="ChEBI" id="CHEBI:44120"/>
        <dbReference type="ChEBI" id="CHEBI:50058"/>
        <dbReference type="EC" id="1.8.4.11"/>
    </reaction>
</comment>
<organism evidence="16 17">
    <name type="scientific">Aspergillus turcosus</name>
    <dbReference type="NCBI Taxonomy" id="1245748"/>
    <lineage>
        <taxon>Eukaryota</taxon>
        <taxon>Fungi</taxon>
        <taxon>Dikarya</taxon>
        <taxon>Ascomycota</taxon>
        <taxon>Pezizomycotina</taxon>
        <taxon>Eurotiomycetes</taxon>
        <taxon>Eurotiomycetidae</taxon>
        <taxon>Eurotiales</taxon>
        <taxon>Aspergillaceae</taxon>
        <taxon>Aspergillus</taxon>
        <taxon>Aspergillus subgen. Fumigati</taxon>
    </lineage>
</organism>
<evidence type="ECO:0000256" key="1">
    <source>
        <dbReference type="ARBA" id="ARBA00005591"/>
    </source>
</evidence>
<feature type="compositionally biased region" description="Basic residues" evidence="14">
    <location>
        <begin position="710"/>
        <end position="719"/>
    </location>
</feature>
<feature type="compositionally biased region" description="Low complexity" evidence="14">
    <location>
        <begin position="641"/>
        <end position="655"/>
    </location>
</feature>
<dbReference type="Pfam" id="PF00225">
    <property type="entry name" value="Kinesin"/>
    <property type="match status" value="1"/>
</dbReference>
<feature type="binding site" evidence="12">
    <location>
        <begin position="134"/>
        <end position="141"/>
    </location>
    <ligand>
        <name>ATP</name>
        <dbReference type="ChEBI" id="CHEBI:30616"/>
    </ligand>
</feature>
<feature type="region of interest" description="Disordered" evidence="14">
    <location>
        <begin position="678"/>
        <end position="788"/>
    </location>
</feature>
<dbReference type="PRINTS" id="PR00380">
    <property type="entry name" value="KINESINHEAVY"/>
</dbReference>
<evidence type="ECO:0000256" key="7">
    <source>
        <dbReference type="ARBA" id="ARBA00023054"/>
    </source>
</evidence>
<evidence type="ECO:0000256" key="10">
    <source>
        <dbReference type="ARBA" id="ARBA00047806"/>
    </source>
</evidence>
<dbReference type="InterPro" id="IPR036961">
    <property type="entry name" value="Kinesin_motor_dom_sf"/>
</dbReference>
<dbReference type="SMART" id="SM00129">
    <property type="entry name" value="KISc"/>
    <property type="match status" value="1"/>
</dbReference>
<keyword evidence="5 12" id="KW-0067">ATP-binding</keyword>
<evidence type="ECO:0000256" key="3">
    <source>
        <dbReference type="ARBA" id="ARBA00022701"/>
    </source>
</evidence>
<accession>A0A397IQC8</accession>
<evidence type="ECO:0000256" key="6">
    <source>
        <dbReference type="ARBA" id="ARBA00023002"/>
    </source>
</evidence>
<dbReference type="GO" id="GO:0005524">
    <property type="term" value="F:ATP binding"/>
    <property type="evidence" value="ECO:0007669"/>
    <property type="project" value="UniProtKB-UniRule"/>
</dbReference>
<evidence type="ECO:0000313" key="16">
    <source>
        <dbReference type="EMBL" id="RLM01303.1"/>
    </source>
</evidence>
<dbReference type="PROSITE" id="PS00411">
    <property type="entry name" value="KINESIN_MOTOR_1"/>
    <property type="match status" value="1"/>
</dbReference>
<keyword evidence="7 13" id="KW-0175">Coiled coil</keyword>
<evidence type="ECO:0000256" key="12">
    <source>
        <dbReference type="PROSITE-ProRule" id="PRU00283"/>
    </source>
</evidence>
<dbReference type="InterPro" id="IPR001752">
    <property type="entry name" value="Kinesin_motor_dom"/>
</dbReference>
<evidence type="ECO:0000256" key="13">
    <source>
        <dbReference type="SAM" id="Coils"/>
    </source>
</evidence>
<dbReference type="CDD" id="cd01370">
    <property type="entry name" value="KISc_KIP3_like"/>
    <property type="match status" value="1"/>
</dbReference>
<dbReference type="STRING" id="1245748.A0A397IQC8"/>